<keyword evidence="11" id="KW-1185">Reference proteome</keyword>
<feature type="transmembrane region" description="Helical" evidence="8">
    <location>
        <begin position="107"/>
        <end position="134"/>
    </location>
</feature>
<feature type="domain" description="ABC transmembrane type-1" evidence="9">
    <location>
        <begin position="69"/>
        <end position="283"/>
    </location>
</feature>
<evidence type="ECO:0000256" key="6">
    <source>
        <dbReference type="ARBA" id="ARBA00022989"/>
    </source>
</evidence>
<dbReference type="RefSeq" id="WP_185257679.1">
    <property type="nucleotide sequence ID" value="NZ_AP023368.1"/>
</dbReference>
<keyword evidence="5 8" id="KW-0812">Transmembrane</keyword>
<dbReference type="GO" id="GO:0005315">
    <property type="term" value="F:phosphate transmembrane transporter activity"/>
    <property type="evidence" value="ECO:0007669"/>
    <property type="project" value="InterPro"/>
</dbReference>
<evidence type="ECO:0000256" key="5">
    <source>
        <dbReference type="ARBA" id="ARBA00022692"/>
    </source>
</evidence>
<protein>
    <recommendedName>
        <fullName evidence="8">Phosphate transport system permease protein PstA</fullName>
    </recommendedName>
</protein>
<reference evidence="10 11" key="1">
    <citation type="submission" date="2020-08" db="EMBL/GenBank/DDBJ databases">
        <title>Draft genome sequencing of an Anaerocolumna strain isolated from anoxic soil subjected to BSD treatment.</title>
        <authorList>
            <person name="Uek A."/>
            <person name="Tonouchi A."/>
        </authorList>
    </citation>
    <scope>NUCLEOTIDE SEQUENCE [LARGE SCALE GENOMIC DNA]</scope>
    <source>
        <strain evidence="10 11">CTTW</strain>
    </source>
</reference>
<dbReference type="PROSITE" id="PS50928">
    <property type="entry name" value="ABC_TM1"/>
    <property type="match status" value="1"/>
</dbReference>
<evidence type="ECO:0000256" key="4">
    <source>
        <dbReference type="ARBA" id="ARBA00022475"/>
    </source>
</evidence>
<dbReference type="KEGG" id="acht:bsdcttw_02690"/>
<sequence>MSNTTYEKRIRPGSLAVRALIYAVTAIVVILVVSIIGYLIIKGLPYINWDFLSKAPSRLDETYGIGPMIINTLYIVLLSLIVSIPLGIGTAIYLAEYSKPGKIIAAIRFSIEILSGIPSIVYGLFGLAFFINALKTGSSGGSMIAGALTCTLIVLPTMIRTTEESLMQVNPSYREAAFALGASKLHIIRTVLLPCALPGIVVAIILSIGRIVSESAALLYTAGVDYTMPANAIRHITEPGAGLTVQLYLYATEGGSPDWVPYAMAAVLMILVFIINLSANIIASIFKKKVSIS</sequence>
<dbReference type="SUPFAM" id="SSF161098">
    <property type="entry name" value="MetI-like"/>
    <property type="match status" value="1"/>
</dbReference>
<dbReference type="AlphaFoldDB" id="A0A7I8DFG7"/>
<keyword evidence="3" id="KW-0813">Transport</keyword>
<dbReference type="NCBIfam" id="TIGR00974">
    <property type="entry name" value="3a0107s02c"/>
    <property type="match status" value="1"/>
</dbReference>
<keyword evidence="6 8" id="KW-1133">Transmembrane helix</keyword>
<comment type="similarity">
    <text evidence="2 8">Belongs to the binding-protein-dependent transport system permease family. CysTW subfamily.</text>
</comment>
<feature type="transmembrane region" description="Helical" evidence="8">
    <location>
        <begin position="259"/>
        <end position="286"/>
    </location>
</feature>
<keyword evidence="7 8" id="KW-0472">Membrane</keyword>
<feature type="transmembrane region" description="Helical" evidence="8">
    <location>
        <begin position="20"/>
        <end position="41"/>
    </location>
</feature>
<gene>
    <name evidence="10" type="primary">pstA</name>
    <name evidence="10" type="ORF">bsdcttw_02690</name>
</gene>
<evidence type="ECO:0000256" key="8">
    <source>
        <dbReference type="RuleBase" id="RU363043"/>
    </source>
</evidence>
<dbReference type="InterPro" id="IPR035906">
    <property type="entry name" value="MetI-like_sf"/>
</dbReference>
<proteinExistence type="inferred from homology"/>
<feature type="transmembrane region" description="Helical" evidence="8">
    <location>
        <begin position="140"/>
        <end position="159"/>
    </location>
</feature>
<organism evidence="10 11">
    <name type="scientific">Anaerocolumna chitinilytica</name>
    <dbReference type="NCBI Taxonomy" id="1727145"/>
    <lineage>
        <taxon>Bacteria</taxon>
        <taxon>Bacillati</taxon>
        <taxon>Bacillota</taxon>
        <taxon>Clostridia</taxon>
        <taxon>Lachnospirales</taxon>
        <taxon>Lachnospiraceae</taxon>
        <taxon>Anaerocolumna</taxon>
    </lineage>
</organism>
<dbReference type="Proteomes" id="UP000515703">
    <property type="component" value="Chromosome"/>
</dbReference>
<evidence type="ECO:0000259" key="9">
    <source>
        <dbReference type="PROSITE" id="PS50928"/>
    </source>
</evidence>
<name>A0A7I8DFG7_9FIRM</name>
<evidence type="ECO:0000256" key="3">
    <source>
        <dbReference type="ARBA" id="ARBA00022448"/>
    </source>
</evidence>
<dbReference type="EMBL" id="AP023368">
    <property type="protein sequence ID" value="BCJ97228.1"/>
    <property type="molecule type" value="Genomic_DNA"/>
</dbReference>
<evidence type="ECO:0000256" key="1">
    <source>
        <dbReference type="ARBA" id="ARBA00004651"/>
    </source>
</evidence>
<evidence type="ECO:0000313" key="10">
    <source>
        <dbReference type="EMBL" id="BCJ97228.1"/>
    </source>
</evidence>
<dbReference type="Gene3D" id="1.10.3720.10">
    <property type="entry name" value="MetI-like"/>
    <property type="match status" value="1"/>
</dbReference>
<dbReference type="Pfam" id="PF00528">
    <property type="entry name" value="BPD_transp_1"/>
    <property type="match status" value="1"/>
</dbReference>
<dbReference type="CDD" id="cd06261">
    <property type="entry name" value="TM_PBP2"/>
    <property type="match status" value="1"/>
</dbReference>
<evidence type="ECO:0000313" key="11">
    <source>
        <dbReference type="Proteomes" id="UP000515703"/>
    </source>
</evidence>
<dbReference type="PANTHER" id="PTHR43470">
    <property type="entry name" value="PHOSPHATE TRANSPORT SYSTEM PERMEASE PROTEIN PSTA-RELATED"/>
    <property type="match status" value="1"/>
</dbReference>
<evidence type="ECO:0000256" key="7">
    <source>
        <dbReference type="ARBA" id="ARBA00023136"/>
    </source>
</evidence>
<feature type="transmembrane region" description="Helical" evidence="8">
    <location>
        <begin position="73"/>
        <end position="95"/>
    </location>
</feature>
<dbReference type="InterPro" id="IPR005672">
    <property type="entry name" value="Phosphate_PstA"/>
</dbReference>
<dbReference type="GO" id="GO:0005886">
    <property type="term" value="C:plasma membrane"/>
    <property type="evidence" value="ECO:0007669"/>
    <property type="project" value="UniProtKB-SubCell"/>
</dbReference>
<dbReference type="GO" id="GO:0035435">
    <property type="term" value="P:phosphate ion transmembrane transport"/>
    <property type="evidence" value="ECO:0007669"/>
    <property type="project" value="InterPro"/>
</dbReference>
<dbReference type="InterPro" id="IPR000515">
    <property type="entry name" value="MetI-like"/>
</dbReference>
<feature type="transmembrane region" description="Helical" evidence="8">
    <location>
        <begin position="191"/>
        <end position="212"/>
    </location>
</feature>
<keyword evidence="4 8" id="KW-1003">Cell membrane</keyword>
<comment type="subcellular location">
    <subcellularLocation>
        <location evidence="1 8">Cell membrane</location>
        <topology evidence="1 8">Multi-pass membrane protein</topology>
    </subcellularLocation>
</comment>
<dbReference type="PANTHER" id="PTHR43470:SF3">
    <property type="entry name" value="PHOSPHATE TRANSPORT SYSTEM PERMEASE PROTEIN PSTA-RELATED"/>
    <property type="match status" value="1"/>
</dbReference>
<accession>A0A7I8DFG7</accession>
<reference evidence="10 11" key="2">
    <citation type="submission" date="2020-08" db="EMBL/GenBank/DDBJ databases">
        <authorList>
            <person name="Ueki A."/>
            <person name="Tonouchi A."/>
        </authorList>
    </citation>
    <scope>NUCLEOTIDE SEQUENCE [LARGE SCALE GENOMIC DNA]</scope>
    <source>
        <strain evidence="10 11">CTTW</strain>
    </source>
</reference>
<evidence type="ECO:0000256" key="2">
    <source>
        <dbReference type="ARBA" id="ARBA00007069"/>
    </source>
</evidence>